<sequence length="365" mass="41645">MGNWSHLFLDPLEIIARKLKKIEDFTFFRSACTSWKKVASKDNFMGLCVWQNMPYLMLPLKNENQNDREFYSLLKKKIVAKVNLPQAKGKICFESKGWFLTMGELGDMSLLNPFSPCGEIFLPHRTTMPDYRWHETDPDKFIQKMVLSSDSSDFVIMVIFGCCGSLSYWKFGEKSWRNIETNRANHIRDLTFYDGKFFAINSDGNIYGFDVLGPNPTEVELITQIPEKGGQLYIMESSGNLLVISWPGVQLILDEGSHSYTSMNSTFELFEVDLVRKTWKEIKNLGGNSAFIGYSSSILVEASKFHGLKANHIYYAGHGLSTIDGPKLVCIYNLEDDSMESLDVHVASTRSVPPFSRSFWVKPNF</sequence>
<reference evidence="2 3" key="1">
    <citation type="submission" date="2024-11" db="EMBL/GenBank/DDBJ databases">
        <title>A near-complete genome assembly of Cinchona calisaya.</title>
        <authorList>
            <person name="Lian D.C."/>
            <person name="Zhao X.W."/>
            <person name="Wei L."/>
        </authorList>
    </citation>
    <scope>NUCLEOTIDE SEQUENCE [LARGE SCALE GENOMIC DNA]</scope>
    <source>
        <tissue evidence="2">Nenye</tissue>
    </source>
</reference>
<comment type="caution">
    <text evidence="2">The sequence shown here is derived from an EMBL/GenBank/DDBJ whole genome shotgun (WGS) entry which is preliminary data.</text>
</comment>
<dbReference type="InterPro" id="IPR050942">
    <property type="entry name" value="F-box_BR-signaling"/>
</dbReference>
<dbReference type="SUPFAM" id="SSF101898">
    <property type="entry name" value="NHL repeat"/>
    <property type="match status" value="1"/>
</dbReference>
<dbReference type="Proteomes" id="UP001630127">
    <property type="component" value="Unassembled WGS sequence"/>
</dbReference>
<gene>
    <name evidence="2" type="ORF">ACH5RR_038453</name>
</gene>
<proteinExistence type="predicted"/>
<accession>A0ABD2Y0S2</accession>
<name>A0ABD2Y0S2_9GENT</name>
<keyword evidence="3" id="KW-1185">Reference proteome</keyword>
<evidence type="ECO:0000313" key="3">
    <source>
        <dbReference type="Proteomes" id="UP001630127"/>
    </source>
</evidence>
<feature type="domain" description="KIB1-4 beta-propeller" evidence="1">
    <location>
        <begin position="70"/>
        <end position="333"/>
    </location>
</feature>
<dbReference type="AlphaFoldDB" id="A0ABD2Y0S2"/>
<organism evidence="2 3">
    <name type="scientific">Cinchona calisaya</name>
    <dbReference type="NCBI Taxonomy" id="153742"/>
    <lineage>
        <taxon>Eukaryota</taxon>
        <taxon>Viridiplantae</taxon>
        <taxon>Streptophyta</taxon>
        <taxon>Embryophyta</taxon>
        <taxon>Tracheophyta</taxon>
        <taxon>Spermatophyta</taxon>
        <taxon>Magnoliopsida</taxon>
        <taxon>eudicotyledons</taxon>
        <taxon>Gunneridae</taxon>
        <taxon>Pentapetalae</taxon>
        <taxon>asterids</taxon>
        <taxon>lamiids</taxon>
        <taxon>Gentianales</taxon>
        <taxon>Rubiaceae</taxon>
        <taxon>Cinchonoideae</taxon>
        <taxon>Cinchoneae</taxon>
        <taxon>Cinchona</taxon>
    </lineage>
</organism>
<dbReference type="EMBL" id="JBJUIK010000016">
    <property type="protein sequence ID" value="KAL3499360.1"/>
    <property type="molecule type" value="Genomic_DNA"/>
</dbReference>
<dbReference type="PANTHER" id="PTHR44259:SF108">
    <property type="entry name" value="F-BOX PROTEIN SKIP23-LIKE"/>
    <property type="match status" value="1"/>
</dbReference>
<evidence type="ECO:0000259" key="1">
    <source>
        <dbReference type="Pfam" id="PF03478"/>
    </source>
</evidence>
<evidence type="ECO:0000313" key="2">
    <source>
        <dbReference type="EMBL" id="KAL3499360.1"/>
    </source>
</evidence>
<dbReference type="Pfam" id="PF03478">
    <property type="entry name" value="Beta-prop_KIB1-4"/>
    <property type="match status" value="1"/>
</dbReference>
<dbReference type="PANTHER" id="PTHR44259">
    <property type="entry name" value="OS07G0183000 PROTEIN-RELATED"/>
    <property type="match status" value="1"/>
</dbReference>
<protein>
    <recommendedName>
        <fullName evidence="1">KIB1-4 beta-propeller domain-containing protein</fullName>
    </recommendedName>
</protein>
<dbReference type="InterPro" id="IPR005174">
    <property type="entry name" value="KIB1-4_b-propeller"/>
</dbReference>